<dbReference type="PROSITE" id="PS50294">
    <property type="entry name" value="WD_REPEATS_REGION"/>
    <property type="match status" value="1"/>
</dbReference>
<feature type="repeat" description="WD" evidence="5">
    <location>
        <begin position="185"/>
        <end position="226"/>
    </location>
</feature>
<dbReference type="EMBL" id="CAJNOV010002267">
    <property type="protein sequence ID" value="CAF1096957.1"/>
    <property type="molecule type" value="Genomic_DNA"/>
</dbReference>
<gene>
    <name evidence="6" type="ORF">CJN711_LOCUS6960</name>
</gene>
<evidence type="ECO:0000256" key="5">
    <source>
        <dbReference type="PROSITE-ProRule" id="PRU00221"/>
    </source>
</evidence>
<protein>
    <submittedName>
        <fullName evidence="6">Uncharacterized protein</fullName>
    </submittedName>
</protein>
<dbReference type="InterPro" id="IPR051179">
    <property type="entry name" value="WD_repeat_multifunction"/>
</dbReference>
<evidence type="ECO:0000256" key="4">
    <source>
        <dbReference type="ARBA" id="ARBA00038321"/>
    </source>
</evidence>
<keyword evidence="3" id="KW-0647">Proteasome</keyword>
<sequence>MTNQNSASVVINVATYPRIIIQPDWSSNLKQNMLPGDVWLEFKAGTADVSRITQNIHGVCSIKALSDQDAKAYKTVVSDSFESVDIDRKQQQLRIKMRDTDFSYTFYGPIKSFSTMSKQDDDEINTQLNPSTHISEHPKTAAQQANISVHPYWFDISSGGVGLTALSNGKITIWDIENGDVRRQLKGHVEDVYVSRFFPSDFAVVSGGADMRVRIWSLDNDNKNIRDTTLSGHRSRINDVLALDQQRVLSASNDGSIILWNVNKNDKINKIVQLDNDSINLVSSIESSLVACGCNGGSIRFYSLNSKEMINQVEIGSPVSGLCFIAESNQLVYGTEQSVIGIYDIRQLNGIPIHAWKEQRGKITSIVPSRDNGGILVTTTDGSCFEYNKEEFKSIMDVSNIHVYDFTGADDAVLNAKVFNNRIYSICRDGLVRIYENLE</sequence>
<dbReference type="Gene3D" id="2.130.10.10">
    <property type="entry name" value="YVTN repeat-like/Quinoprotein amine dehydrogenase"/>
    <property type="match status" value="1"/>
</dbReference>
<dbReference type="InterPro" id="IPR001680">
    <property type="entry name" value="WD40_rpt"/>
</dbReference>
<dbReference type="PANTHER" id="PTHR19857">
    <property type="entry name" value="MITOCHONDRIAL DIVISION PROTEIN 1-RELATED"/>
    <property type="match status" value="1"/>
</dbReference>
<feature type="repeat" description="WD" evidence="5">
    <location>
        <begin position="230"/>
        <end position="270"/>
    </location>
</feature>
<keyword evidence="2" id="KW-0677">Repeat</keyword>
<comment type="caution">
    <text evidence="6">The sequence shown here is derived from an EMBL/GenBank/DDBJ whole genome shotgun (WGS) entry which is preliminary data.</text>
</comment>
<dbReference type="InterPro" id="IPR019775">
    <property type="entry name" value="WD40_repeat_CS"/>
</dbReference>
<evidence type="ECO:0000256" key="2">
    <source>
        <dbReference type="ARBA" id="ARBA00022737"/>
    </source>
</evidence>
<evidence type="ECO:0000313" key="6">
    <source>
        <dbReference type="EMBL" id="CAF1096957.1"/>
    </source>
</evidence>
<dbReference type="PANTHER" id="PTHR19857:SF19">
    <property type="entry name" value="26S PROTEASOME REGULATORY SUBUNIT RPN14"/>
    <property type="match status" value="1"/>
</dbReference>
<comment type="similarity">
    <text evidence="4">Belongs to the WD repeat PAAF1/RPN14 family.</text>
</comment>
<keyword evidence="1 5" id="KW-0853">WD repeat</keyword>
<dbReference type="Proteomes" id="UP000663855">
    <property type="component" value="Unassembled WGS sequence"/>
</dbReference>
<proteinExistence type="inferred from homology"/>
<dbReference type="InterPro" id="IPR036322">
    <property type="entry name" value="WD40_repeat_dom_sf"/>
</dbReference>
<dbReference type="AlphaFoldDB" id="A0A814NWU0"/>
<dbReference type="SUPFAM" id="SSF50978">
    <property type="entry name" value="WD40 repeat-like"/>
    <property type="match status" value="1"/>
</dbReference>
<evidence type="ECO:0000256" key="3">
    <source>
        <dbReference type="ARBA" id="ARBA00022942"/>
    </source>
</evidence>
<dbReference type="PROSITE" id="PS00678">
    <property type="entry name" value="WD_REPEATS_1"/>
    <property type="match status" value="1"/>
</dbReference>
<evidence type="ECO:0000256" key="1">
    <source>
        <dbReference type="ARBA" id="ARBA00022574"/>
    </source>
</evidence>
<accession>A0A814NWU0</accession>
<reference evidence="6" key="1">
    <citation type="submission" date="2021-02" db="EMBL/GenBank/DDBJ databases">
        <authorList>
            <person name="Nowell W R."/>
        </authorList>
    </citation>
    <scope>NUCLEOTIDE SEQUENCE</scope>
</reference>
<dbReference type="GO" id="GO:0000502">
    <property type="term" value="C:proteasome complex"/>
    <property type="evidence" value="ECO:0007669"/>
    <property type="project" value="UniProtKB-KW"/>
</dbReference>
<organism evidence="6 7">
    <name type="scientific">Rotaria magnacalcarata</name>
    <dbReference type="NCBI Taxonomy" id="392030"/>
    <lineage>
        <taxon>Eukaryota</taxon>
        <taxon>Metazoa</taxon>
        <taxon>Spiralia</taxon>
        <taxon>Gnathifera</taxon>
        <taxon>Rotifera</taxon>
        <taxon>Eurotatoria</taxon>
        <taxon>Bdelloidea</taxon>
        <taxon>Philodinida</taxon>
        <taxon>Philodinidae</taxon>
        <taxon>Rotaria</taxon>
    </lineage>
</organism>
<dbReference type="Pfam" id="PF00400">
    <property type="entry name" value="WD40"/>
    <property type="match status" value="2"/>
</dbReference>
<name>A0A814NWU0_9BILA</name>
<evidence type="ECO:0000313" key="7">
    <source>
        <dbReference type="Proteomes" id="UP000663855"/>
    </source>
</evidence>
<dbReference type="SMART" id="SM00320">
    <property type="entry name" value="WD40"/>
    <property type="match status" value="6"/>
</dbReference>
<dbReference type="InterPro" id="IPR015943">
    <property type="entry name" value="WD40/YVTN_repeat-like_dom_sf"/>
</dbReference>
<dbReference type="PROSITE" id="PS50082">
    <property type="entry name" value="WD_REPEATS_2"/>
    <property type="match status" value="2"/>
</dbReference>